<keyword evidence="1" id="KW-1133">Transmembrane helix</keyword>
<evidence type="ECO:0000313" key="2">
    <source>
        <dbReference type="EMBL" id="SFO60362.1"/>
    </source>
</evidence>
<evidence type="ECO:0000256" key="1">
    <source>
        <dbReference type="SAM" id="Phobius"/>
    </source>
</evidence>
<accession>A0A1I5IIS9</accession>
<protein>
    <submittedName>
        <fullName evidence="2">Uncharacterized protein</fullName>
    </submittedName>
</protein>
<dbReference type="EMBL" id="FOWE01000015">
    <property type="protein sequence ID" value="SFO60362.1"/>
    <property type="molecule type" value="Genomic_DNA"/>
</dbReference>
<keyword evidence="3" id="KW-1185">Reference proteome</keyword>
<gene>
    <name evidence="2" type="ORF">SAMN05660359_04634</name>
</gene>
<feature type="transmembrane region" description="Helical" evidence="1">
    <location>
        <begin position="43"/>
        <end position="63"/>
    </location>
</feature>
<proteinExistence type="predicted"/>
<reference evidence="3" key="1">
    <citation type="submission" date="2016-10" db="EMBL/GenBank/DDBJ databases">
        <authorList>
            <person name="Varghese N."/>
            <person name="Submissions S."/>
        </authorList>
    </citation>
    <scope>NUCLEOTIDE SEQUENCE [LARGE SCALE GENOMIC DNA]</scope>
    <source>
        <strain evidence="3">DSM 43161</strain>
    </source>
</reference>
<keyword evidence="1" id="KW-0812">Transmembrane</keyword>
<dbReference type="Proteomes" id="UP000183642">
    <property type="component" value="Unassembled WGS sequence"/>
</dbReference>
<sequence length="98" mass="9946">MGSRSDPQRLERYTRWSFYAALGLSPLLIALGLGSAATDSPALLGSYVLGTCVMAVLCVLLVWSGMGGEPPGASAAAPTARSRLGQALAIAIVGVLAL</sequence>
<keyword evidence="1" id="KW-0472">Membrane</keyword>
<name>A0A1I5IIS9_9ACTN</name>
<evidence type="ECO:0000313" key="3">
    <source>
        <dbReference type="Proteomes" id="UP000183642"/>
    </source>
</evidence>
<dbReference type="AlphaFoldDB" id="A0A1I5IIS9"/>
<feature type="transmembrane region" description="Helical" evidence="1">
    <location>
        <begin position="16"/>
        <end position="37"/>
    </location>
</feature>
<organism evidence="2 3">
    <name type="scientific">Geodermatophilus obscurus</name>
    <dbReference type="NCBI Taxonomy" id="1861"/>
    <lineage>
        <taxon>Bacteria</taxon>
        <taxon>Bacillati</taxon>
        <taxon>Actinomycetota</taxon>
        <taxon>Actinomycetes</taxon>
        <taxon>Geodermatophilales</taxon>
        <taxon>Geodermatophilaceae</taxon>
        <taxon>Geodermatophilus</taxon>
    </lineage>
</organism>